<feature type="transmembrane region" description="Helical" evidence="1">
    <location>
        <begin position="82"/>
        <end position="101"/>
    </location>
</feature>
<gene>
    <name evidence="2" type="ORF">SASPL_129201</name>
</gene>
<reference evidence="2" key="1">
    <citation type="submission" date="2018-01" db="EMBL/GenBank/DDBJ databases">
        <authorList>
            <person name="Mao J.F."/>
        </authorList>
    </citation>
    <scope>NUCLEOTIDE SEQUENCE</scope>
    <source>
        <strain evidence="2">Huo1</strain>
        <tissue evidence="2">Leaf</tissue>
    </source>
</reference>
<organism evidence="2">
    <name type="scientific">Salvia splendens</name>
    <name type="common">Scarlet sage</name>
    <dbReference type="NCBI Taxonomy" id="180675"/>
    <lineage>
        <taxon>Eukaryota</taxon>
        <taxon>Viridiplantae</taxon>
        <taxon>Streptophyta</taxon>
        <taxon>Embryophyta</taxon>
        <taxon>Tracheophyta</taxon>
        <taxon>Spermatophyta</taxon>
        <taxon>Magnoliopsida</taxon>
        <taxon>eudicotyledons</taxon>
        <taxon>Gunneridae</taxon>
        <taxon>Pentapetalae</taxon>
        <taxon>asterids</taxon>
        <taxon>lamiids</taxon>
        <taxon>Lamiales</taxon>
        <taxon>Lamiaceae</taxon>
        <taxon>Nepetoideae</taxon>
        <taxon>Mentheae</taxon>
        <taxon>Salviinae</taxon>
        <taxon>Salvia</taxon>
        <taxon>Salvia subgen. Calosphace</taxon>
        <taxon>core Calosphace</taxon>
    </lineage>
</organism>
<feature type="transmembrane region" description="Helical" evidence="1">
    <location>
        <begin position="121"/>
        <end position="140"/>
    </location>
</feature>
<evidence type="ECO:0000313" key="3">
    <source>
        <dbReference type="Proteomes" id="UP000298416"/>
    </source>
</evidence>
<evidence type="ECO:0000313" key="2">
    <source>
        <dbReference type="EMBL" id="KAG6411127.1"/>
    </source>
</evidence>
<accession>A0A8X8XDX4</accession>
<dbReference type="AlphaFoldDB" id="A0A8X8XDX4"/>
<feature type="transmembrane region" description="Helical" evidence="1">
    <location>
        <begin position="17"/>
        <end position="37"/>
    </location>
</feature>
<dbReference type="EMBL" id="PNBA02000010">
    <property type="protein sequence ID" value="KAG6411127.1"/>
    <property type="molecule type" value="Genomic_DNA"/>
</dbReference>
<keyword evidence="1" id="KW-0812">Transmembrane</keyword>
<comment type="caution">
    <text evidence="2">The sequence shown here is derived from an EMBL/GenBank/DDBJ whole genome shotgun (WGS) entry which is preliminary data.</text>
</comment>
<protein>
    <submittedName>
        <fullName evidence="2">Uncharacterized protein</fullName>
    </submittedName>
</protein>
<name>A0A8X8XDX4_SALSN</name>
<evidence type="ECO:0000256" key="1">
    <source>
        <dbReference type="SAM" id="Phobius"/>
    </source>
</evidence>
<proteinExistence type="predicted"/>
<sequence length="146" mass="16083">MFLCLTAARWKTATTGWPLYDVLFCFFISVVSSLLAAGTRYPFLRRRSIWIGSLLSFAAGAAKEFADELGYFKSAGASAKDAVADLIGILLAAVILCLLNYRASASRAGANWPDQHRSLTWFELAWTASFCVLLLMDIALNACKEW</sequence>
<dbReference type="Proteomes" id="UP000298416">
    <property type="component" value="Unassembled WGS sequence"/>
</dbReference>
<dbReference type="PANTHER" id="PTHR35462:SF2">
    <property type="entry name" value="TRANSMEMBRANE PROTEIN"/>
    <property type="match status" value="1"/>
</dbReference>
<dbReference type="PANTHER" id="PTHR35462">
    <property type="match status" value="1"/>
</dbReference>
<keyword evidence="3" id="KW-1185">Reference proteome</keyword>
<reference evidence="2" key="2">
    <citation type="submission" date="2020-08" db="EMBL/GenBank/DDBJ databases">
        <title>Plant Genome Project.</title>
        <authorList>
            <person name="Zhang R.-G."/>
        </authorList>
    </citation>
    <scope>NUCLEOTIDE SEQUENCE</scope>
    <source>
        <strain evidence="2">Huo1</strain>
        <tissue evidence="2">Leaf</tissue>
    </source>
</reference>
<keyword evidence="1" id="KW-0472">Membrane</keyword>
<keyword evidence="1" id="KW-1133">Transmembrane helix</keyword>